<evidence type="ECO:0000256" key="1">
    <source>
        <dbReference type="RuleBase" id="RU364089"/>
    </source>
</evidence>
<comment type="similarity">
    <text evidence="1">Belongs to the peptidase C69 family.</text>
</comment>
<sequence>MNINMKKILLMAGLVLVSASAAACTNFIVGKKASVDGSVFVTYNADSYGAFMPLYHYTAAKHQAGDMRKVYEWDTNKYLGEIAEAPETWNVIGNSNEWQVTIGETTFGGRHEMADSTGIVDYGSLIYITLQRAKTAREALQIMTSLVEQYGYYSEGETFSVADKDEAWMLEMMGCGPDREKSKERTVWVAVRIPDDAIAAHANQSRITRFLDGRYVQVKIKDLQKKYPVNGKKAVPNLMVCSDNVVSYARTMGWFDGKDADFSYNAAYAEPDFSGRRYCEARVWSFFNRFSDDFSAYVPYAAGIEKGAKEMPLWIIPNKKVGMQDLRDAMRDHYEGTPFALDTNIGGGIYEMPYRPSPLSYKVDGVEVFNERPISTQQTAWSFISQMRSWLPREIGGCFWFGNDDGNMVAYTPMYSCITTVPKCFSGEGADDVTFSIDNAFWVCNWVSNMVYPRYSMMFPSLKEVRDSLDASYDRLQPEIEAKAKALVTADERIKLLTDYSCQKGDEMISRWRQLAFFLIVKYNDMAVKPTDKNGAFERSPYGNGARVKRPGYPESYAKELLKLTGDKYKVPVEEKK</sequence>
<dbReference type="GO" id="GO:0006508">
    <property type="term" value="P:proteolysis"/>
    <property type="evidence" value="ECO:0007669"/>
    <property type="project" value="UniProtKB-KW"/>
</dbReference>
<reference evidence="3 4" key="1">
    <citation type="submission" date="2016-10" db="EMBL/GenBank/DDBJ databases">
        <authorList>
            <person name="de Groot N.N."/>
        </authorList>
    </citation>
    <scope>NUCLEOTIDE SEQUENCE [LARGE SCALE GENOMIC DNA]</scope>
    <source>
        <strain evidence="3 4">AR32</strain>
    </source>
</reference>
<evidence type="ECO:0000313" key="4">
    <source>
        <dbReference type="Proteomes" id="UP000236735"/>
    </source>
</evidence>
<dbReference type="PROSITE" id="PS51257">
    <property type="entry name" value="PROKAR_LIPOPROTEIN"/>
    <property type="match status" value="1"/>
</dbReference>
<evidence type="ECO:0000256" key="2">
    <source>
        <dbReference type="SAM" id="SignalP"/>
    </source>
</evidence>
<dbReference type="Pfam" id="PF03577">
    <property type="entry name" value="Peptidase_C69"/>
    <property type="match status" value="1"/>
</dbReference>
<keyword evidence="2" id="KW-0732">Signal</keyword>
<name>A0A1H5VZN4_XYLRU</name>
<dbReference type="EC" id="3.4.-.-" evidence="1"/>
<organism evidence="3 4">
    <name type="scientific">Xylanibacter ruminicola</name>
    <name type="common">Prevotella ruminicola</name>
    <dbReference type="NCBI Taxonomy" id="839"/>
    <lineage>
        <taxon>Bacteria</taxon>
        <taxon>Pseudomonadati</taxon>
        <taxon>Bacteroidota</taxon>
        <taxon>Bacteroidia</taxon>
        <taxon>Bacteroidales</taxon>
        <taxon>Prevotellaceae</taxon>
        <taxon>Xylanibacter</taxon>
    </lineage>
</organism>
<dbReference type="AlphaFoldDB" id="A0A1H5VZN4"/>
<protein>
    <recommendedName>
        <fullName evidence="1">Dipeptidase</fullName>
        <ecNumber evidence="1">3.4.-.-</ecNumber>
    </recommendedName>
</protein>
<dbReference type="GO" id="GO:0070004">
    <property type="term" value="F:cysteine-type exopeptidase activity"/>
    <property type="evidence" value="ECO:0007669"/>
    <property type="project" value="InterPro"/>
</dbReference>
<dbReference type="InterPro" id="IPR005322">
    <property type="entry name" value="Peptidase_C69"/>
</dbReference>
<dbReference type="Gene3D" id="3.60.60.10">
    <property type="entry name" value="Penicillin V Acylase, Chain A"/>
    <property type="match status" value="1"/>
</dbReference>
<keyword evidence="1" id="KW-0645">Protease</keyword>
<feature type="signal peptide" evidence="2">
    <location>
        <begin position="1"/>
        <end position="23"/>
    </location>
</feature>
<comment type="catalytic activity">
    <reaction evidence="1">
        <text>an L-aminoacyl-L-amino acid + H2O = 2 an L-alpha-amino acid</text>
        <dbReference type="Rhea" id="RHEA:48940"/>
        <dbReference type="ChEBI" id="CHEBI:15377"/>
        <dbReference type="ChEBI" id="CHEBI:59869"/>
        <dbReference type="ChEBI" id="CHEBI:77460"/>
    </reaction>
</comment>
<dbReference type="PANTHER" id="PTHR12994:SF17">
    <property type="entry name" value="LD30995P"/>
    <property type="match status" value="1"/>
</dbReference>
<dbReference type="GO" id="GO:0016805">
    <property type="term" value="F:dipeptidase activity"/>
    <property type="evidence" value="ECO:0007669"/>
    <property type="project" value="UniProtKB-KW"/>
</dbReference>
<accession>A0A1H5VZN4</accession>
<dbReference type="PANTHER" id="PTHR12994">
    <property type="entry name" value="SECERNIN"/>
    <property type="match status" value="1"/>
</dbReference>
<gene>
    <name evidence="3" type="ORF">SAMN05216354_2141</name>
</gene>
<feature type="chain" id="PRO_5009287764" description="Dipeptidase" evidence="2">
    <location>
        <begin position="24"/>
        <end position="577"/>
    </location>
</feature>
<keyword evidence="1" id="KW-0224">Dipeptidase</keyword>
<keyword evidence="1" id="KW-0378">Hydrolase</keyword>
<dbReference type="EMBL" id="FNUV01000005">
    <property type="protein sequence ID" value="SEF92488.1"/>
    <property type="molecule type" value="Genomic_DNA"/>
</dbReference>
<evidence type="ECO:0000313" key="3">
    <source>
        <dbReference type="EMBL" id="SEF92488.1"/>
    </source>
</evidence>
<proteinExistence type="inferred from homology"/>
<dbReference type="Proteomes" id="UP000236735">
    <property type="component" value="Unassembled WGS sequence"/>
</dbReference>